<keyword evidence="1" id="KW-0560">Oxidoreductase</keyword>
<dbReference type="InterPro" id="IPR001501">
    <property type="entry name" value="Ni-dep_hyd_lsu"/>
</dbReference>
<dbReference type="GO" id="GO:0016651">
    <property type="term" value="F:oxidoreductase activity, acting on NAD(P)H"/>
    <property type="evidence" value="ECO:0007669"/>
    <property type="project" value="InterPro"/>
</dbReference>
<dbReference type="GO" id="GO:0051287">
    <property type="term" value="F:NAD binding"/>
    <property type="evidence" value="ECO:0007669"/>
    <property type="project" value="InterPro"/>
</dbReference>
<dbReference type="InterPro" id="IPR029014">
    <property type="entry name" value="NiFe-Hase_large"/>
</dbReference>
<keyword evidence="6" id="KW-1185">Reference proteome</keyword>
<dbReference type="EMBL" id="JALPRX010000102">
    <property type="protein sequence ID" value="MCK8786953.1"/>
    <property type="molecule type" value="Genomic_DNA"/>
</dbReference>
<dbReference type="Pfam" id="PF00374">
    <property type="entry name" value="NiFeSe_Hases"/>
    <property type="match status" value="1"/>
</dbReference>
<evidence type="ECO:0000259" key="4">
    <source>
        <dbReference type="Pfam" id="PF00346"/>
    </source>
</evidence>
<evidence type="ECO:0000256" key="2">
    <source>
        <dbReference type="PIRSR" id="PIRSR601501-1"/>
    </source>
</evidence>
<dbReference type="AlphaFoldDB" id="A0A9X1YDB5"/>
<dbReference type="Pfam" id="PF00346">
    <property type="entry name" value="Complex1_49kDa"/>
    <property type="match status" value="1"/>
</dbReference>
<evidence type="ECO:0000313" key="5">
    <source>
        <dbReference type="EMBL" id="MCK8786953.1"/>
    </source>
</evidence>
<dbReference type="PANTHER" id="PTHR43485:SF1">
    <property type="entry name" value="FORMATE HYDROGENLYASE SUBUNIT 5-RELATED"/>
    <property type="match status" value="1"/>
</dbReference>
<feature type="compositionally biased region" description="Low complexity" evidence="3">
    <location>
        <begin position="7"/>
        <end position="32"/>
    </location>
</feature>
<dbReference type="Proteomes" id="UP001139516">
    <property type="component" value="Unassembled WGS sequence"/>
</dbReference>
<dbReference type="InterPro" id="IPR001135">
    <property type="entry name" value="NADH_Q_OxRdtase_suD"/>
</dbReference>
<comment type="caution">
    <text evidence="5">The sequence shown here is derived from an EMBL/GenBank/DDBJ whole genome shotgun (WGS) entry which is preliminary data.</text>
</comment>
<protein>
    <submittedName>
        <fullName evidence="5">Nickel-dependent hydrogenase large subunit</fullName>
    </submittedName>
</protein>
<keyword evidence="2" id="KW-0460">Magnesium</keyword>
<dbReference type="SUPFAM" id="SSF143243">
    <property type="entry name" value="Nqo5-like"/>
    <property type="match status" value="1"/>
</dbReference>
<feature type="binding site" evidence="2">
    <location>
        <position position="513"/>
    </location>
    <ligand>
        <name>Mg(2+)</name>
        <dbReference type="ChEBI" id="CHEBI:18420"/>
    </ligand>
</feature>
<dbReference type="SUPFAM" id="SSF56762">
    <property type="entry name" value="HydB/Nqo4-like"/>
    <property type="match status" value="1"/>
</dbReference>
<reference evidence="5" key="1">
    <citation type="submission" date="2022-04" db="EMBL/GenBank/DDBJ databases">
        <title>Roseomonas acroporae sp. nov., isolated from coral Acropora digitifera.</title>
        <authorList>
            <person name="Sun H."/>
        </authorList>
    </citation>
    <scope>NUCLEOTIDE SEQUENCE</scope>
    <source>
        <strain evidence="5">NAR14</strain>
    </source>
</reference>
<name>A0A9X1YDB5_9PROT</name>
<feature type="region of interest" description="Disordered" evidence="3">
    <location>
        <begin position="1"/>
        <end position="32"/>
    </location>
</feature>
<organism evidence="5 6">
    <name type="scientific">Roseomonas acroporae</name>
    <dbReference type="NCBI Taxonomy" id="2937791"/>
    <lineage>
        <taxon>Bacteria</taxon>
        <taxon>Pseudomonadati</taxon>
        <taxon>Pseudomonadota</taxon>
        <taxon>Alphaproteobacteria</taxon>
        <taxon>Acetobacterales</taxon>
        <taxon>Roseomonadaceae</taxon>
        <taxon>Roseomonas</taxon>
    </lineage>
</organism>
<dbReference type="GO" id="GO:0048038">
    <property type="term" value="F:quinone binding"/>
    <property type="evidence" value="ECO:0007669"/>
    <property type="project" value="InterPro"/>
</dbReference>
<dbReference type="InterPro" id="IPR052197">
    <property type="entry name" value="ComplexI_49kDa-like"/>
</dbReference>
<dbReference type="Gene3D" id="1.10.645.10">
    <property type="entry name" value="Cytochrome-c3 Hydrogenase, chain B"/>
    <property type="match status" value="1"/>
</dbReference>
<evidence type="ECO:0000256" key="3">
    <source>
        <dbReference type="SAM" id="MobiDB-lite"/>
    </source>
</evidence>
<proteinExistence type="predicted"/>
<dbReference type="PANTHER" id="PTHR43485">
    <property type="entry name" value="HYDROGENASE-4 COMPONENT G"/>
    <property type="match status" value="1"/>
</dbReference>
<gene>
    <name evidence="5" type="ORF">M0638_21505</name>
</gene>
<dbReference type="InterPro" id="IPR037232">
    <property type="entry name" value="NADH_quin_OxRdtase_su_C/D-like"/>
</dbReference>
<evidence type="ECO:0000313" key="6">
    <source>
        <dbReference type="Proteomes" id="UP001139516"/>
    </source>
</evidence>
<sequence length="552" mass="57531">MPPPAGPAAAADEGPAAMPAGPVPDAAAPGSPDAAAPEAFVIAPFAPVGPDSPAAALIRTGRPQGARPFERYLLTPGLWLALREALAADPATVLLGLWGEPGMVHAAFLDESAGLPLLASLPAPQGHYPALSPVRPGAALMERATRDLWRLDAEGADPRPWLDHGRWPVTGPLAERPVRHDDPPPQPEFIPVAGEGIHQIPVGPVHAGVIEPGHFRFHVRGEAILKLEARLGYTHKGTLSLLRGRSPRAAAKFASRISGDSAVAHSWAFAAAAEAAAGIPPPPRALALRALLAELERIANHLNDWGFICNDAAFALPHASCGALREGVLRACHAAFGHRLLMDVVVPGGVARDLAPEGAAALEATLSVVAAAVPDLLRLYDNTASLQDRTVGTGAVAPALAAAYGAGGHVGRASGRRADARLWPGYAPYGALGVAVPVLTAGDVDARVRIRVAELRESLRLADTLLAALPPGPVQVPLPAGAGEGVGLVEGFRGEVLHWLRLDREGLIEAAFVRDPSWMQWPLLELAVLRDIVADFPLCNKSFNCSYSGVDL</sequence>
<keyword evidence="2" id="KW-0479">Metal-binding</keyword>
<dbReference type="GO" id="GO:0016151">
    <property type="term" value="F:nickel cation binding"/>
    <property type="evidence" value="ECO:0007669"/>
    <property type="project" value="InterPro"/>
</dbReference>
<evidence type="ECO:0000256" key="1">
    <source>
        <dbReference type="ARBA" id="ARBA00023002"/>
    </source>
</evidence>
<feature type="domain" description="NADH-quinone oxidoreductase subunit D" evidence="4">
    <location>
        <begin position="323"/>
        <end position="476"/>
    </location>
</feature>
<accession>A0A9X1YDB5</accession>
<dbReference type="RefSeq" id="WP_248669006.1">
    <property type="nucleotide sequence ID" value="NZ_JALPRX010000102.1"/>
</dbReference>